<evidence type="ECO:0000256" key="4">
    <source>
        <dbReference type="HAMAP-Rule" id="MF_01174"/>
    </source>
</evidence>
<dbReference type="EMBL" id="FOHV01000009">
    <property type="protein sequence ID" value="SET12395.1"/>
    <property type="molecule type" value="Genomic_DNA"/>
</dbReference>
<dbReference type="InterPro" id="IPR015590">
    <property type="entry name" value="Aldehyde_DH_dom"/>
</dbReference>
<evidence type="ECO:0000259" key="6">
    <source>
        <dbReference type="Pfam" id="PF00171"/>
    </source>
</evidence>
<feature type="binding site" evidence="4">
    <location>
        <begin position="237"/>
        <end position="242"/>
    </location>
    <ligand>
        <name>NAD(+)</name>
        <dbReference type="ChEBI" id="CHEBI:57540"/>
    </ligand>
</feature>
<protein>
    <recommendedName>
        <fullName evidence="4">N-succinylglutamate 5-semialdehyde dehydrogenase</fullName>
        <ecNumber evidence="4">1.2.1.71</ecNumber>
    </recommendedName>
    <alternativeName>
        <fullName evidence="4">Succinylglutamic semialdehyde dehydrogenase</fullName>
        <shortName evidence="4">SGSD</shortName>
    </alternativeName>
</protein>
<keyword evidence="8" id="KW-1185">Reference proteome</keyword>
<dbReference type="InterPro" id="IPR016161">
    <property type="entry name" value="Ald_DH/histidinol_DH"/>
</dbReference>
<dbReference type="InterPro" id="IPR016160">
    <property type="entry name" value="Ald_DH_CS_CYS"/>
</dbReference>
<comment type="catalytic activity">
    <reaction evidence="4">
        <text>N-succinyl-L-glutamate 5-semialdehyde + NAD(+) + H2O = N-succinyl-L-glutamate + NADH + 2 H(+)</text>
        <dbReference type="Rhea" id="RHEA:10812"/>
        <dbReference type="ChEBI" id="CHEBI:15377"/>
        <dbReference type="ChEBI" id="CHEBI:15378"/>
        <dbReference type="ChEBI" id="CHEBI:57540"/>
        <dbReference type="ChEBI" id="CHEBI:57945"/>
        <dbReference type="ChEBI" id="CHEBI:58520"/>
        <dbReference type="ChEBI" id="CHEBI:58763"/>
        <dbReference type="EC" id="1.2.1.71"/>
    </reaction>
</comment>
<feature type="active site" evidence="4 5">
    <location>
        <position position="260"/>
    </location>
</feature>
<dbReference type="EC" id="1.2.1.71" evidence="4"/>
<dbReference type="OrthoDB" id="9812625at2"/>
<evidence type="ECO:0000256" key="5">
    <source>
        <dbReference type="PROSITE-ProRule" id="PRU10007"/>
    </source>
</evidence>
<keyword evidence="2 4" id="KW-0560">Oxidoreductase</keyword>
<accession>A0A1I0C0Y3</accession>
<dbReference type="UniPathway" id="UPA00185">
    <property type="reaction ID" value="UER00282"/>
</dbReference>
<gene>
    <name evidence="4" type="primary">astD</name>
    <name evidence="7" type="ORF">SAMN02583745_01423</name>
</gene>
<comment type="pathway">
    <text evidence="4">Amino-acid degradation; L-arginine degradation via AST pathway; L-glutamate and succinate from L-arginine: step 4/5.</text>
</comment>
<dbReference type="InterPro" id="IPR016162">
    <property type="entry name" value="Ald_DH_N"/>
</dbReference>
<dbReference type="PROSITE" id="PS00070">
    <property type="entry name" value="ALDEHYDE_DEHYDR_CYS"/>
    <property type="match status" value="1"/>
</dbReference>
<comment type="function">
    <text evidence="4">Catalyzes the NAD-dependent reduction of succinylglutamate semialdehyde into succinylglutamate.</text>
</comment>
<feature type="active site" evidence="4">
    <location>
        <position position="294"/>
    </location>
</feature>
<dbReference type="SUPFAM" id="SSF53720">
    <property type="entry name" value="ALDH-like"/>
    <property type="match status" value="1"/>
</dbReference>
<comment type="similarity">
    <text evidence="4">Belongs to the aldehyde dehydrogenase family. AstD subfamily.</text>
</comment>
<evidence type="ECO:0000256" key="3">
    <source>
        <dbReference type="ARBA" id="ARBA00023027"/>
    </source>
</evidence>
<reference evidence="8" key="1">
    <citation type="submission" date="2016-10" db="EMBL/GenBank/DDBJ databases">
        <authorList>
            <person name="Varghese N."/>
            <person name="Submissions S."/>
        </authorList>
    </citation>
    <scope>NUCLEOTIDE SEQUENCE [LARGE SCALE GENOMIC DNA]</scope>
    <source>
        <strain evidence="8">DSM 18579</strain>
    </source>
</reference>
<feature type="domain" description="Aldehyde dehydrogenase" evidence="6">
    <location>
        <begin position="26"/>
        <end position="476"/>
    </location>
</feature>
<name>A0A1I0C0Y3_9GAMM</name>
<dbReference type="Pfam" id="PF00171">
    <property type="entry name" value="Aldedh"/>
    <property type="match status" value="1"/>
</dbReference>
<dbReference type="GO" id="GO:0019544">
    <property type="term" value="P:L-arginine catabolic process to L-glutamate"/>
    <property type="evidence" value="ECO:0007669"/>
    <property type="project" value="UniProtKB-UniRule"/>
</dbReference>
<evidence type="ECO:0000313" key="7">
    <source>
        <dbReference type="EMBL" id="SET12395.1"/>
    </source>
</evidence>
<dbReference type="PROSITE" id="PS00687">
    <property type="entry name" value="ALDEHYDE_DEHYDR_GLU"/>
    <property type="match status" value="1"/>
</dbReference>
<dbReference type="PANTHER" id="PTHR11699">
    <property type="entry name" value="ALDEHYDE DEHYDROGENASE-RELATED"/>
    <property type="match status" value="1"/>
</dbReference>
<dbReference type="InterPro" id="IPR017649">
    <property type="entry name" value="SuccinylGlu_semiald_DH_AstD"/>
</dbReference>
<proteinExistence type="inferred from homology"/>
<keyword evidence="3 4" id="KW-0520">NAD</keyword>
<evidence type="ECO:0000256" key="1">
    <source>
        <dbReference type="ARBA" id="ARBA00022503"/>
    </source>
</evidence>
<keyword evidence="1 4" id="KW-0056">Arginine metabolism</keyword>
<dbReference type="InterPro" id="IPR016163">
    <property type="entry name" value="Ald_DH_C"/>
</dbReference>
<dbReference type="InterPro" id="IPR029510">
    <property type="entry name" value="Ald_DH_CS_GLU"/>
</dbReference>
<sequence length="509" mass="55209">MSKLIFNSERADILNTGMSLYIDGQWQVGKGERLSKADPYYQKLIWEGTTADESDVNFAVESAAKASSIWFSKGLEYRINKIKEYALVLSEHKNELSKVISKETGKPYWETLTEVQAMIGKISISIDAYHNRTPTKETETGVEGTYLTHKPHGVMAVFGPYNFPGHLPNGHIIPALIAGNTIVFKPSEQTPWTAECLVKLFEAAGMDKGVINLVQGAKSTGISLSAHSKVNGILFTGSAQTGIALHKQLAGQVDKMLALEMGGNNALVVEDFEDLDAAVHVALQSAFLSAGQRCTCARRLLIKKGIQGDRFLARLIELTKQLTIGAWDSIPEPFMGTVISDAAAEKLLEAQDAMVASGANLLLKMTRINGVSALISPGIVEATGMTLPDEEYFGPLLTVYRYSDLQEAVILANKTRFGLSAGLISINSTNFDYFKMNILAGVVNFNKPLTGASSHAPFGGVGLSGNHRPSAYYAADYCAWPMASMATRHLSLPESFAPGLPFTQYNKNQ</sequence>
<dbReference type="Gene3D" id="3.40.605.10">
    <property type="entry name" value="Aldehyde Dehydrogenase, Chain A, domain 1"/>
    <property type="match status" value="1"/>
</dbReference>
<dbReference type="CDD" id="cd07095">
    <property type="entry name" value="ALDH_SGSD_AstD"/>
    <property type="match status" value="1"/>
</dbReference>
<evidence type="ECO:0000313" key="8">
    <source>
        <dbReference type="Proteomes" id="UP000242642"/>
    </source>
</evidence>
<organism evidence="7 8">
    <name type="scientific">Thorsellia anophelis DSM 18579</name>
    <dbReference type="NCBI Taxonomy" id="1123402"/>
    <lineage>
        <taxon>Bacteria</taxon>
        <taxon>Pseudomonadati</taxon>
        <taxon>Pseudomonadota</taxon>
        <taxon>Gammaproteobacteria</taxon>
        <taxon>Enterobacterales</taxon>
        <taxon>Thorselliaceae</taxon>
        <taxon>Thorsellia</taxon>
    </lineage>
</organism>
<dbReference type="Proteomes" id="UP000242642">
    <property type="component" value="Unassembled WGS sequence"/>
</dbReference>
<dbReference type="Gene3D" id="3.40.309.10">
    <property type="entry name" value="Aldehyde Dehydrogenase, Chain A, domain 2"/>
    <property type="match status" value="1"/>
</dbReference>
<dbReference type="GO" id="GO:0019545">
    <property type="term" value="P:L-arginine catabolic process to succinate"/>
    <property type="evidence" value="ECO:0007669"/>
    <property type="project" value="UniProtKB-UniRule"/>
</dbReference>
<dbReference type="NCBIfam" id="TIGR03240">
    <property type="entry name" value="arg_catab_astD"/>
    <property type="match status" value="1"/>
</dbReference>
<dbReference type="FunFam" id="3.40.605.10:FF:000010">
    <property type="entry name" value="N-succinylglutamate 5-semialdehyde dehydrogenase"/>
    <property type="match status" value="1"/>
</dbReference>
<dbReference type="AlphaFoldDB" id="A0A1I0C0Y3"/>
<dbReference type="RefSeq" id="WP_093319064.1">
    <property type="nucleotide sequence ID" value="NZ_FOHV01000009.1"/>
</dbReference>
<dbReference type="NCBIfam" id="NF006992">
    <property type="entry name" value="PRK09457.1"/>
    <property type="match status" value="1"/>
</dbReference>
<dbReference type="HAMAP" id="MF_01174">
    <property type="entry name" value="Aldedh_AstD"/>
    <property type="match status" value="1"/>
</dbReference>
<evidence type="ECO:0000256" key="2">
    <source>
        <dbReference type="ARBA" id="ARBA00023002"/>
    </source>
</evidence>
<dbReference type="GO" id="GO:0043824">
    <property type="term" value="F:succinylglutamate-semialdehyde dehydrogenase activity"/>
    <property type="evidence" value="ECO:0007669"/>
    <property type="project" value="UniProtKB-EC"/>
</dbReference>
<dbReference type="STRING" id="1123402.SAMN02583745_01423"/>